<dbReference type="PANTHER" id="PTHR34473">
    <property type="entry name" value="UPF0699 TRANSMEMBRANE PROTEIN YDBS"/>
    <property type="match status" value="1"/>
</dbReference>
<evidence type="ECO:0000313" key="5">
    <source>
        <dbReference type="Proteomes" id="UP001595823"/>
    </source>
</evidence>
<evidence type="ECO:0000256" key="1">
    <source>
        <dbReference type="SAM" id="MobiDB-lite"/>
    </source>
</evidence>
<keyword evidence="2" id="KW-0812">Transmembrane</keyword>
<feature type="transmembrane region" description="Helical" evidence="2">
    <location>
        <begin position="136"/>
        <end position="154"/>
    </location>
</feature>
<proteinExistence type="predicted"/>
<comment type="caution">
    <text evidence="4">The sequence shown here is derived from an EMBL/GenBank/DDBJ whole genome shotgun (WGS) entry which is preliminary data.</text>
</comment>
<feature type="domain" description="YdbS-like PH" evidence="3">
    <location>
        <begin position="161"/>
        <end position="237"/>
    </location>
</feature>
<gene>
    <name evidence="4" type="ORF">ACFPET_22565</name>
</gene>
<feature type="compositionally biased region" description="Low complexity" evidence="1">
    <location>
        <begin position="27"/>
        <end position="43"/>
    </location>
</feature>
<dbReference type="PANTHER" id="PTHR34473:SF3">
    <property type="entry name" value="TRANSMEMBRANE PROTEIN-RELATED"/>
    <property type="match status" value="1"/>
</dbReference>
<feature type="compositionally biased region" description="Basic and acidic residues" evidence="1">
    <location>
        <begin position="45"/>
        <end position="62"/>
    </location>
</feature>
<dbReference type="RefSeq" id="WP_380625519.1">
    <property type="nucleotide sequence ID" value="NZ_JBHSDK010000061.1"/>
</dbReference>
<dbReference type="Proteomes" id="UP001595823">
    <property type="component" value="Unassembled WGS sequence"/>
</dbReference>
<feature type="compositionally biased region" description="Pro residues" evidence="1">
    <location>
        <begin position="63"/>
        <end position="76"/>
    </location>
</feature>
<dbReference type="InterPro" id="IPR005182">
    <property type="entry name" value="YdbS-like_PH"/>
</dbReference>
<feature type="region of interest" description="Disordered" evidence="1">
    <location>
        <begin position="1"/>
        <end position="87"/>
    </location>
</feature>
<name>A0ABV8U4C1_9ACTN</name>
<protein>
    <submittedName>
        <fullName evidence="4">PH domain-containing protein</fullName>
    </submittedName>
</protein>
<evidence type="ECO:0000313" key="4">
    <source>
        <dbReference type="EMBL" id="MFC4337980.1"/>
    </source>
</evidence>
<dbReference type="EMBL" id="JBHSDK010000061">
    <property type="protein sequence ID" value="MFC4337980.1"/>
    <property type="molecule type" value="Genomic_DNA"/>
</dbReference>
<accession>A0ABV8U4C1</accession>
<organism evidence="4 5">
    <name type="scientific">Salininema proteolyticum</name>
    <dbReference type="NCBI Taxonomy" id="1607685"/>
    <lineage>
        <taxon>Bacteria</taxon>
        <taxon>Bacillati</taxon>
        <taxon>Actinomycetota</taxon>
        <taxon>Actinomycetes</taxon>
        <taxon>Glycomycetales</taxon>
        <taxon>Glycomycetaceae</taxon>
        <taxon>Salininema</taxon>
    </lineage>
</organism>
<evidence type="ECO:0000259" key="3">
    <source>
        <dbReference type="Pfam" id="PF03703"/>
    </source>
</evidence>
<evidence type="ECO:0000256" key="2">
    <source>
        <dbReference type="SAM" id="Phobius"/>
    </source>
</evidence>
<reference evidence="5" key="1">
    <citation type="journal article" date="2019" name="Int. J. Syst. Evol. Microbiol.">
        <title>The Global Catalogue of Microorganisms (GCM) 10K type strain sequencing project: providing services to taxonomists for standard genome sequencing and annotation.</title>
        <authorList>
            <consortium name="The Broad Institute Genomics Platform"/>
            <consortium name="The Broad Institute Genome Sequencing Center for Infectious Disease"/>
            <person name="Wu L."/>
            <person name="Ma J."/>
        </authorList>
    </citation>
    <scope>NUCLEOTIDE SEQUENCE [LARGE SCALE GENOMIC DNA]</scope>
    <source>
        <strain evidence="5">IBRC-M 10908</strain>
    </source>
</reference>
<feature type="compositionally biased region" description="Pro residues" evidence="1">
    <location>
        <begin position="14"/>
        <end position="26"/>
    </location>
</feature>
<keyword evidence="5" id="KW-1185">Reference proteome</keyword>
<dbReference type="Pfam" id="PF03703">
    <property type="entry name" value="bPH_2"/>
    <property type="match status" value="1"/>
</dbReference>
<sequence length="248" mass="26712">MTPRPEQPVQPGEPARPVPAASPVPEAPASDSTGPDAGPAADAGPEEHRAEASEPPRPERIRPAPPAGHPPPPPAGGHPDDIPPRAQPWEEWPEALAWRRLAPEFSAVILIGTAITWVVVAAAATVATVIWLEPVWLAGVLPAVALAAAFRMVIRWRWSKSWRWVERDRDVVVKHGRFFRKLTIVPYGRIQFVDLEAGPIDRIFGLTGLKIHTAASGETAEMPGLAPADAAALRDRLAEKAAEVREGL</sequence>
<keyword evidence="2" id="KW-0472">Membrane</keyword>
<feature type="transmembrane region" description="Helical" evidence="2">
    <location>
        <begin position="107"/>
        <end position="130"/>
    </location>
</feature>
<keyword evidence="2" id="KW-1133">Transmembrane helix</keyword>